<evidence type="ECO:0000313" key="2">
    <source>
        <dbReference type="EMBL" id="PWJ44047.1"/>
    </source>
</evidence>
<organism evidence="2 3">
    <name type="scientific">Sediminitomix flava</name>
    <dbReference type="NCBI Taxonomy" id="379075"/>
    <lineage>
        <taxon>Bacteria</taxon>
        <taxon>Pseudomonadati</taxon>
        <taxon>Bacteroidota</taxon>
        <taxon>Cytophagia</taxon>
        <taxon>Cytophagales</taxon>
        <taxon>Flammeovirgaceae</taxon>
        <taxon>Sediminitomix</taxon>
    </lineage>
</organism>
<sequence length="438" mass="48137">MKKLLSILTFSFVLLFIANTTVYGQFDKFIKKKSKDAKNAAVNSVLGVEEDENNNQQQQNQNSNNGNFEKGQKLTPPDINELITSAQSAYAQEQYSNARFDIKEALKGVELEIGYEILAQMPESAHQLSSNPENDGVVSTGVGFVGLMVSRYYEGSNKQIAATVGNNAMMSGMYGMMMNSGYTTRGTQAKNITIQGYRGNLSFDEQSTYTLVVPFAQSSVLVLACSGFANEDEVRQAAEEFNIKAYEELLIDDESDRRTDLTGDVYLKTASSKYSEKDIEGCRFELQNALIDVDVKIGKMVLDMLPDELAGLKVVEGQDEHVATTAGFAGVYVTRTYASPDNSKVIELSLMDDSPMMAMVSSFLSNPLLSGMSGQKSIKIDGYKGMYQVEEGSTPSATDINIPNNQSLFSMHFVNFSEREVNDAANQVPVGKIFDVTR</sequence>
<proteinExistence type="predicted"/>
<keyword evidence="3" id="KW-1185">Reference proteome</keyword>
<dbReference type="AlphaFoldDB" id="A0A316A2W3"/>
<comment type="caution">
    <text evidence="2">The sequence shown here is derived from an EMBL/GenBank/DDBJ whole genome shotgun (WGS) entry which is preliminary data.</text>
</comment>
<name>A0A316A2W3_SEDFL</name>
<reference evidence="2 3" key="1">
    <citation type="submission" date="2018-03" db="EMBL/GenBank/DDBJ databases">
        <title>Genomic Encyclopedia of Archaeal and Bacterial Type Strains, Phase II (KMG-II): from individual species to whole genera.</title>
        <authorList>
            <person name="Goeker M."/>
        </authorList>
    </citation>
    <scope>NUCLEOTIDE SEQUENCE [LARGE SCALE GENOMIC DNA]</scope>
    <source>
        <strain evidence="2 3">DSM 28229</strain>
    </source>
</reference>
<evidence type="ECO:0000256" key="1">
    <source>
        <dbReference type="SAM" id="MobiDB-lite"/>
    </source>
</evidence>
<protein>
    <submittedName>
        <fullName evidence="2">Uncharacterized protein</fullName>
    </submittedName>
</protein>
<dbReference type="EMBL" id="QGDO01000001">
    <property type="protein sequence ID" value="PWJ44047.1"/>
    <property type="molecule type" value="Genomic_DNA"/>
</dbReference>
<evidence type="ECO:0000313" key="3">
    <source>
        <dbReference type="Proteomes" id="UP000245535"/>
    </source>
</evidence>
<gene>
    <name evidence="2" type="ORF">BC781_101397</name>
</gene>
<dbReference type="RefSeq" id="WP_146201598.1">
    <property type="nucleotide sequence ID" value="NZ_QGDO01000001.1"/>
</dbReference>
<dbReference type="Proteomes" id="UP000245535">
    <property type="component" value="Unassembled WGS sequence"/>
</dbReference>
<feature type="region of interest" description="Disordered" evidence="1">
    <location>
        <begin position="48"/>
        <end position="75"/>
    </location>
</feature>
<dbReference type="OrthoDB" id="671844at2"/>
<accession>A0A316A2W3</accession>
<feature type="compositionally biased region" description="Low complexity" evidence="1">
    <location>
        <begin position="54"/>
        <end position="67"/>
    </location>
</feature>